<keyword evidence="2" id="KW-1185">Reference proteome</keyword>
<accession>A0A8X6SN46</accession>
<comment type="caution">
    <text evidence="1">The sequence shown here is derived from an EMBL/GenBank/DDBJ whole genome shotgun (WGS) entry which is preliminary data.</text>
</comment>
<dbReference type="AlphaFoldDB" id="A0A8X6SN46"/>
<proteinExistence type="predicted"/>
<evidence type="ECO:0000313" key="1">
    <source>
        <dbReference type="EMBL" id="GFY14620.1"/>
    </source>
</evidence>
<gene>
    <name evidence="1" type="ORF">TNCV_4828231</name>
</gene>
<name>A0A8X6SN46_TRICX</name>
<sequence length="74" mass="8409">MVLNVSLKGSFGVLANSSIQGRDENQLIVRASLIVVDDNSRNQLYYGKQSKRFTMENYESSIIRNNFSRDPPNI</sequence>
<organism evidence="1 2">
    <name type="scientific">Trichonephila clavipes</name>
    <name type="common">Golden silk orbweaver</name>
    <name type="synonym">Nephila clavipes</name>
    <dbReference type="NCBI Taxonomy" id="2585209"/>
    <lineage>
        <taxon>Eukaryota</taxon>
        <taxon>Metazoa</taxon>
        <taxon>Ecdysozoa</taxon>
        <taxon>Arthropoda</taxon>
        <taxon>Chelicerata</taxon>
        <taxon>Arachnida</taxon>
        <taxon>Araneae</taxon>
        <taxon>Araneomorphae</taxon>
        <taxon>Entelegynae</taxon>
        <taxon>Araneoidea</taxon>
        <taxon>Nephilidae</taxon>
        <taxon>Trichonephila</taxon>
    </lineage>
</organism>
<reference evidence="1" key="1">
    <citation type="submission" date="2020-08" db="EMBL/GenBank/DDBJ databases">
        <title>Multicomponent nature underlies the extraordinary mechanical properties of spider dragline silk.</title>
        <authorList>
            <person name="Kono N."/>
            <person name="Nakamura H."/>
            <person name="Mori M."/>
            <person name="Yoshida Y."/>
            <person name="Ohtoshi R."/>
            <person name="Malay A.D."/>
            <person name="Moran D.A.P."/>
            <person name="Tomita M."/>
            <person name="Numata K."/>
            <person name="Arakawa K."/>
        </authorList>
    </citation>
    <scope>NUCLEOTIDE SEQUENCE</scope>
</reference>
<dbReference type="Proteomes" id="UP000887159">
    <property type="component" value="Unassembled WGS sequence"/>
</dbReference>
<protein>
    <submittedName>
        <fullName evidence="1">Uncharacterized protein</fullName>
    </submittedName>
</protein>
<evidence type="ECO:0000313" key="2">
    <source>
        <dbReference type="Proteomes" id="UP000887159"/>
    </source>
</evidence>
<dbReference type="EMBL" id="BMAU01021330">
    <property type="protein sequence ID" value="GFY14620.1"/>
    <property type="molecule type" value="Genomic_DNA"/>
</dbReference>